<protein>
    <recommendedName>
        <fullName evidence="5">Granulins domain-containing protein</fullName>
    </recommendedName>
</protein>
<dbReference type="EMBL" id="UYJE01009468">
    <property type="protein sequence ID" value="VDI73779.1"/>
    <property type="molecule type" value="Genomic_DNA"/>
</dbReference>
<name>A0A8B6H4V6_MYTGA</name>
<keyword evidence="3" id="KW-0964">Secreted</keyword>
<evidence type="ECO:0000256" key="3">
    <source>
        <dbReference type="ARBA" id="ARBA00022525"/>
    </source>
</evidence>
<feature type="domain" description="Granulins" evidence="5">
    <location>
        <begin position="135"/>
        <end position="148"/>
    </location>
</feature>
<comment type="subcellular location">
    <subcellularLocation>
        <location evidence="1">Secreted</location>
    </subcellularLocation>
</comment>
<dbReference type="InterPro" id="IPR037277">
    <property type="entry name" value="Granulin_sf"/>
</dbReference>
<feature type="domain" description="Granulins" evidence="5">
    <location>
        <begin position="360"/>
        <end position="373"/>
    </location>
</feature>
<keyword evidence="4" id="KW-1015">Disulfide bond</keyword>
<dbReference type="Proteomes" id="UP000596742">
    <property type="component" value="Unassembled WGS sequence"/>
</dbReference>
<dbReference type="OrthoDB" id="5854875at2759"/>
<gene>
    <name evidence="6" type="ORF">MGAL_10B088499</name>
</gene>
<feature type="domain" description="Granulins" evidence="5">
    <location>
        <begin position="285"/>
        <end position="298"/>
    </location>
</feature>
<keyword evidence="7" id="KW-1185">Reference proteome</keyword>
<dbReference type="PROSITE" id="PS00799">
    <property type="entry name" value="GRANULINS"/>
    <property type="match status" value="7"/>
</dbReference>
<comment type="similarity">
    <text evidence="2">Belongs to the granulin family.</text>
</comment>
<dbReference type="AlphaFoldDB" id="A0A8B6H4V6"/>
<proteinExistence type="inferred from homology"/>
<accession>A0A8B6H4V6</accession>
<organism evidence="6 7">
    <name type="scientific">Mytilus galloprovincialis</name>
    <name type="common">Mediterranean mussel</name>
    <dbReference type="NCBI Taxonomy" id="29158"/>
    <lineage>
        <taxon>Eukaryota</taxon>
        <taxon>Metazoa</taxon>
        <taxon>Spiralia</taxon>
        <taxon>Lophotrochozoa</taxon>
        <taxon>Mollusca</taxon>
        <taxon>Bivalvia</taxon>
        <taxon>Autobranchia</taxon>
        <taxon>Pteriomorphia</taxon>
        <taxon>Mytilida</taxon>
        <taxon>Mytiloidea</taxon>
        <taxon>Mytilidae</taxon>
        <taxon>Mytilinae</taxon>
        <taxon>Mytilus</taxon>
    </lineage>
</organism>
<evidence type="ECO:0000259" key="5">
    <source>
        <dbReference type="PROSITE" id="PS00799"/>
    </source>
</evidence>
<evidence type="ECO:0000313" key="6">
    <source>
        <dbReference type="EMBL" id="VDI73779.1"/>
    </source>
</evidence>
<dbReference type="InterPro" id="IPR039036">
    <property type="entry name" value="Granulin_fam"/>
</dbReference>
<evidence type="ECO:0000313" key="7">
    <source>
        <dbReference type="Proteomes" id="UP000596742"/>
    </source>
</evidence>
<dbReference type="Pfam" id="PF00396">
    <property type="entry name" value="Granulin"/>
    <property type="match status" value="7"/>
</dbReference>
<dbReference type="PANTHER" id="PTHR12274:SF3">
    <property type="entry name" value="PROGRANULIN"/>
    <property type="match status" value="1"/>
</dbReference>
<feature type="domain" description="Granulins" evidence="5">
    <location>
        <begin position="435"/>
        <end position="448"/>
    </location>
</feature>
<evidence type="ECO:0000256" key="4">
    <source>
        <dbReference type="ARBA" id="ARBA00023157"/>
    </source>
</evidence>
<evidence type="ECO:0000256" key="2">
    <source>
        <dbReference type="ARBA" id="ARBA00010093"/>
    </source>
</evidence>
<dbReference type="SUPFAM" id="SSF57277">
    <property type="entry name" value="Granulin repeat"/>
    <property type="match status" value="6"/>
</dbReference>
<dbReference type="Gene3D" id="2.10.25.160">
    <property type="entry name" value="Granulin"/>
    <property type="match status" value="7"/>
</dbReference>
<sequence>MDWFEKVPANVGSVKCPDGQSECKTGQTCCKLASGQYGQTCCKLASGQYGCCPIPKAVCCTDGKHCCPEGTTCDVSSGKCNPGEIAVMDWFEKVPANVGSVKCPDGQSECKTGQTCCKLASGQYGCCPIPKAVCCTDGKHCCPEGTTCDVSSGKCNRGEIAVMDWFSKVPANVGSVKCPDGQSECKTGQTCCKLASGQYGCCPIPKAVCCTDGKHCCPEGTTCDVSSGKCNRGDMTAIDWFKKVPANVGSVKCPDGQSECKTGQTCCKLASGQYGCCPIPKAVCCTDGKHCCPEGTTCDVSSGKCNPGEIAVMDWFEKVPANVGSVKCPDGQSECKTGQTCCKLASGQYGCCPIPKAVCCTDGKHCCPEGTTCDVSSGKCNRGEMTAIDWFKKIPANVGSVKCPDGQSECKTGQTCCKLASGQYGCCPIPKAVCCTDGKHCCPEGTTCDVSSGKCNRGEIAVMEWFTKLEAKVDIITCPDNSSTCKDGQTCCYAGKDKFACCPLAKAVCCEDDLHCCPQNTKCNTKTSSCDSIASQPLLLLEPHLQTVTCPDGQTVCPDKNVVVKQAVVDTHAVLTPMVFVAQTQNIAVHTHMYVMKSQVSVAFLTHMDW</sequence>
<dbReference type="PANTHER" id="PTHR12274">
    <property type="entry name" value="GRANULIN"/>
    <property type="match status" value="1"/>
</dbReference>
<feature type="domain" description="Granulins" evidence="5">
    <location>
        <begin position="510"/>
        <end position="523"/>
    </location>
</feature>
<dbReference type="GO" id="GO:0005576">
    <property type="term" value="C:extracellular region"/>
    <property type="evidence" value="ECO:0007669"/>
    <property type="project" value="UniProtKB-SubCell"/>
</dbReference>
<dbReference type="SMART" id="SM00277">
    <property type="entry name" value="GRAN"/>
    <property type="match status" value="7"/>
</dbReference>
<evidence type="ECO:0000256" key="1">
    <source>
        <dbReference type="ARBA" id="ARBA00004613"/>
    </source>
</evidence>
<reference evidence="6" key="1">
    <citation type="submission" date="2018-11" db="EMBL/GenBank/DDBJ databases">
        <authorList>
            <person name="Alioto T."/>
            <person name="Alioto T."/>
        </authorList>
    </citation>
    <scope>NUCLEOTIDE SEQUENCE</scope>
</reference>
<feature type="domain" description="Granulins" evidence="5">
    <location>
        <begin position="60"/>
        <end position="73"/>
    </location>
</feature>
<dbReference type="InterPro" id="IPR000118">
    <property type="entry name" value="Granulin"/>
</dbReference>
<comment type="caution">
    <text evidence="6">The sequence shown here is derived from an EMBL/GenBank/DDBJ whole genome shotgun (WGS) entry which is preliminary data.</text>
</comment>
<feature type="domain" description="Granulins" evidence="5">
    <location>
        <begin position="210"/>
        <end position="223"/>
    </location>
</feature>